<dbReference type="InterPro" id="IPR003661">
    <property type="entry name" value="HisK_dim/P_dom"/>
</dbReference>
<dbReference type="GO" id="GO:0000155">
    <property type="term" value="F:phosphorelay sensor kinase activity"/>
    <property type="evidence" value="ECO:0007669"/>
    <property type="project" value="InterPro"/>
</dbReference>
<organism evidence="10 11">
    <name type="scientific">Persicobacter diffluens</name>
    <dbReference type="NCBI Taxonomy" id="981"/>
    <lineage>
        <taxon>Bacteria</taxon>
        <taxon>Pseudomonadati</taxon>
        <taxon>Bacteroidota</taxon>
        <taxon>Cytophagia</taxon>
        <taxon>Cytophagales</taxon>
        <taxon>Persicobacteraceae</taxon>
        <taxon>Persicobacter</taxon>
    </lineage>
</organism>
<dbReference type="PROSITE" id="PS50113">
    <property type="entry name" value="PAC"/>
    <property type="match status" value="1"/>
</dbReference>
<proteinExistence type="predicted"/>
<keyword evidence="3" id="KW-0597">Phosphoprotein</keyword>
<dbReference type="SMART" id="SM00387">
    <property type="entry name" value="HATPase_c"/>
    <property type="match status" value="1"/>
</dbReference>
<evidence type="ECO:0000259" key="9">
    <source>
        <dbReference type="PROSITE" id="PS50113"/>
    </source>
</evidence>
<dbReference type="InterPro" id="IPR004358">
    <property type="entry name" value="Sig_transdc_His_kin-like_C"/>
</dbReference>
<dbReference type="InterPro" id="IPR000700">
    <property type="entry name" value="PAS-assoc_C"/>
</dbReference>
<evidence type="ECO:0000313" key="11">
    <source>
        <dbReference type="Proteomes" id="UP001310022"/>
    </source>
</evidence>
<gene>
    <name evidence="10" type="ORF">PEDI_00140</name>
</gene>
<dbReference type="SMART" id="SM00388">
    <property type="entry name" value="HisKA"/>
    <property type="match status" value="1"/>
</dbReference>
<dbReference type="Gene3D" id="3.30.565.10">
    <property type="entry name" value="Histidine kinase-like ATPase, C-terminal domain"/>
    <property type="match status" value="1"/>
</dbReference>
<dbReference type="InterPro" id="IPR036890">
    <property type="entry name" value="HATPase_C_sf"/>
</dbReference>
<keyword evidence="6" id="KW-0902">Two-component regulatory system</keyword>
<feature type="region of interest" description="Disordered" evidence="7">
    <location>
        <begin position="1"/>
        <end position="23"/>
    </location>
</feature>
<dbReference type="PROSITE" id="PS50109">
    <property type="entry name" value="HIS_KIN"/>
    <property type="match status" value="1"/>
</dbReference>
<name>A0AAN4VUZ0_9BACT</name>
<evidence type="ECO:0000256" key="5">
    <source>
        <dbReference type="ARBA" id="ARBA00022777"/>
    </source>
</evidence>
<dbReference type="InterPro" id="IPR050736">
    <property type="entry name" value="Sensor_HK_Regulatory"/>
</dbReference>
<sequence>MPYSDVNLSKSQSIKDLTSNTEESVASRRMHRERLLEEAALGQVSCEIESGKIISLTKVIKKLIGEVDVNTSLYDLFASADELKEIKLILRAGGPITQRELQFIRPADGQLIWINFTALPAEDGKTFDAMLRDISRQQESLVELQRVNQELDNFVYHSSHDLRSPLRSILGLVQILKLDRDEKTIDKCLLMIEESVDRLDGIVTEMLSLSRNRHLNDSIQNVNMLVEVNQAIEHFYTVIEDRGLLFKTDIRQRIPFFSDVARVRIILNNLISNSIKFRESGVSSPYVSVSVRCNSKKLTLTVQDNGVGIPKDKHEKIFEMFVRANEKSSGSGLGLYIVKHVVEKLEGSISVQSTEGEGSVFTVELPNLAPQVK</sequence>
<dbReference type="InterPro" id="IPR005467">
    <property type="entry name" value="His_kinase_dom"/>
</dbReference>
<reference evidence="10 11" key="1">
    <citation type="submission" date="2021-12" db="EMBL/GenBank/DDBJ databases">
        <title>Genome sequencing of bacteria with rrn-lacking chromosome and rrn-plasmid.</title>
        <authorList>
            <person name="Anda M."/>
            <person name="Iwasaki W."/>
        </authorList>
    </citation>
    <scope>NUCLEOTIDE SEQUENCE [LARGE SCALE GENOMIC DNA]</scope>
    <source>
        <strain evidence="10 11">NBRC 15940</strain>
    </source>
</reference>
<dbReference type="EC" id="2.7.13.3" evidence="2"/>
<evidence type="ECO:0000256" key="7">
    <source>
        <dbReference type="SAM" id="MobiDB-lite"/>
    </source>
</evidence>
<evidence type="ECO:0000256" key="3">
    <source>
        <dbReference type="ARBA" id="ARBA00022553"/>
    </source>
</evidence>
<feature type="domain" description="Histidine kinase" evidence="8">
    <location>
        <begin position="157"/>
        <end position="369"/>
    </location>
</feature>
<evidence type="ECO:0000313" key="10">
    <source>
        <dbReference type="EMBL" id="GJM59462.1"/>
    </source>
</evidence>
<dbReference type="Pfam" id="PF02518">
    <property type="entry name" value="HATPase_c"/>
    <property type="match status" value="1"/>
</dbReference>
<dbReference type="InterPro" id="IPR036097">
    <property type="entry name" value="HisK_dim/P_sf"/>
</dbReference>
<comment type="caution">
    <text evidence="10">The sequence shown here is derived from an EMBL/GenBank/DDBJ whole genome shotgun (WGS) entry which is preliminary data.</text>
</comment>
<dbReference type="FunFam" id="3.30.565.10:FF:000006">
    <property type="entry name" value="Sensor histidine kinase WalK"/>
    <property type="match status" value="1"/>
</dbReference>
<evidence type="ECO:0000256" key="4">
    <source>
        <dbReference type="ARBA" id="ARBA00022679"/>
    </source>
</evidence>
<protein>
    <recommendedName>
        <fullName evidence="2">histidine kinase</fullName>
        <ecNumber evidence="2">2.7.13.3</ecNumber>
    </recommendedName>
</protein>
<dbReference type="Proteomes" id="UP001310022">
    <property type="component" value="Unassembled WGS sequence"/>
</dbReference>
<dbReference type="PRINTS" id="PR00344">
    <property type="entry name" value="BCTRLSENSOR"/>
</dbReference>
<keyword evidence="5" id="KW-0418">Kinase</keyword>
<comment type="catalytic activity">
    <reaction evidence="1">
        <text>ATP + protein L-histidine = ADP + protein N-phospho-L-histidine.</text>
        <dbReference type="EC" id="2.7.13.3"/>
    </reaction>
</comment>
<dbReference type="InterPro" id="IPR003594">
    <property type="entry name" value="HATPase_dom"/>
</dbReference>
<feature type="domain" description="PAC" evidence="9">
    <location>
        <begin position="97"/>
        <end position="146"/>
    </location>
</feature>
<dbReference type="AlphaFoldDB" id="A0AAN4VUZ0"/>
<evidence type="ECO:0000259" key="8">
    <source>
        <dbReference type="PROSITE" id="PS50109"/>
    </source>
</evidence>
<accession>A0AAN4VUZ0</accession>
<dbReference type="RefSeq" id="WP_338235520.1">
    <property type="nucleotide sequence ID" value="NZ_BQKE01000001.1"/>
</dbReference>
<keyword evidence="4" id="KW-0808">Transferase</keyword>
<dbReference type="Pfam" id="PF00512">
    <property type="entry name" value="HisKA"/>
    <property type="match status" value="1"/>
</dbReference>
<dbReference type="PANTHER" id="PTHR43711">
    <property type="entry name" value="TWO-COMPONENT HISTIDINE KINASE"/>
    <property type="match status" value="1"/>
</dbReference>
<dbReference type="Gene3D" id="3.30.450.20">
    <property type="entry name" value="PAS domain"/>
    <property type="match status" value="1"/>
</dbReference>
<dbReference type="EMBL" id="BQKE01000001">
    <property type="protein sequence ID" value="GJM59462.1"/>
    <property type="molecule type" value="Genomic_DNA"/>
</dbReference>
<dbReference type="Gene3D" id="1.10.287.130">
    <property type="match status" value="1"/>
</dbReference>
<dbReference type="SUPFAM" id="SSF55874">
    <property type="entry name" value="ATPase domain of HSP90 chaperone/DNA topoisomerase II/histidine kinase"/>
    <property type="match status" value="1"/>
</dbReference>
<evidence type="ECO:0000256" key="6">
    <source>
        <dbReference type="ARBA" id="ARBA00023012"/>
    </source>
</evidence>
<evidence type="ECO:0000256" key="2">
    <source>
        <dbReference type="ARBA" id="ARBA00012438"/>
    </source>
</evidence>
<keyword evidence="11" id="KW-1185">Reference proteome</keyword>
<dbReference type="PANTHER" id="PTHR43711:SF1">
    <property type="entry name" value="HISTIDINE KINASE 1"/>
    <property type="match status" value="1"/>
</dbReference>
<dbReference type="SUPFAM" id="SSF47384">
    <property type="entry name" value="Homodimeric domain of signal transducing histidine kinase"/>
    <property type="match status" value="1"/>
</dbReference>
<evidence type="ECO:0000256" key="1">
    <source>
        <dbReference type="ARBA" id="ARBA00000085"/>
    </source>
</evidence>
<dbReference type="CDD" id="cd00082">
    <property type="entry name" value="HisKA"/>
    <property type="match status" value="1"/>
</dbReference>